<evidence type="ECO:0000313" key="5">
    <source>
        <dbReference type="Proteomes" id="UP000039865"/>
    </source>
</evidence>
<reference evidence="4 5" key="1">
    <citation type="submission" date="2014-06" db="EMBL/GenBank/DDBJ databases">
        <authorList>
            <person name="Swart Estienne"/>
        </authorList>
    </citation>
    <scope>NUCLEOTIDE SEQUENCE [LARGE SCALE GENOMIC DNA]</scope>
    <source>
        <strain evidence="4 5">130c</strain>
    </source>
</reference>
<feature type="compositionally biased region" description="Basic residues" evidence="3">
    <location>
        <begin position="1"/>
        <end position="12"/>
    </location>
</feature>
<evidence type="ECO:0000256" key="1">
    <source>
        <dbReference type="ARBA" id="ARBA00022441"/>
    </source>
</evidence>
<protein>
    <submittedName>
        <fullName evidence="4">Kelch motif family protein</fullName>
    </submittedName>
</protein>
<accession>A0A078AED2</accession>
<dbReference type="SMART" id="SM00612">
    <property type="entry name" value="Kelch"/>
    <property type="match status" value="3"/>
</dbReference>
<dbReference type="InterPro" id="IPR006652">
    <property type="entry name" value="Kelch_1"/>
</dbReference>
<dbReference type="Pfam" id="PF24681">
    <property type="entry name" value="Kelch_KLHDC2_KLHL20_DRC7"/>
    <property type="match status" value="1"/>
</dbReference>
<evidence type="ECO:0000256" key="3">
    <source>
        <dbReference type="SAM" id="MobiDB-lite"/>
    </source>
</evidence>
<gene>
    <name evidence="4" type="primary">Contig17955.g19084</name>
    <name evidence="4" type="ORF">STYLEM_9562</name>
</gene>
<sequence length="725" mass="84670">MPGPNNRKHHQGRPIYQAKATFAADQQPAPGQQQQQIPQYHQQYQPKQNNRGGGQYRGVAPMNNYNNNNAGGGMMNYNQIMPIVHKDNIDQMDKGQLEGVLLQLVSMCSPELLNQITKQSQGLIPQQQYKMDFNVPRPININSQPQVKTQAQTQQQNQLQPTNQMPIGQPPQQYGKVYLGPGGMMPPMVQNYMNPRSKISNNLCETHFPEPVMFHLERPVCRKCIPEYMKQQQQRRRKNQLNQNQVNLIAQGLGISTMALNTYQTEKNMVSRSLEKIQEFRNDHRYYEMELKEREEQSENYLNTLPNLMSGMFDHLEALVGQQEQQFYEEITNLVKKQQENIRKDIERKVPGFTQRLSQKYTQLQQASQIASQQSEDQQIQVLEQYYNIFTDLDAEFEKYFNEFESIGKLQRLVEKDPNEIIKEFNDLVEGNLRVDFNVKNSFGNLVGQRLHSFQWNQRYAQIYKVKTNNFEKRMVTMDQEVPLYSRSIAIESGQIYLIGGYIKRQNMYLKKCYRFDEIFNRLEAKSDMVYPHADHSLCAIESFIFVVGTFVNNQVYGYSERYDCQKDKWKVIAPLNIPRSGVALCSFKNQYLFAFGGRVDQKRIVDIIEVYDIKRNSWQEIPSTLCDKTKWIPAYMSLAYQITDKEIMIFGGKSALTFQIFNGVFVFDIEKMEVVERGSLVNPCSYMNTPLVFNHHLYAFGNDIYIHKYSIPEQKWTCIPKAIL</sequence>
<dbReference type="PANTHER" id="PTHR46344:SF27">
    <property type="entry name" value="KELCH REPEAT SUPERFAMILY PROTEIN"/>
    <property type="match status" value="1"/>
</dbReference>
<dbReference type="EMBL" id="CCKQ01009097">
    <property type="protein sequence ID" value="CDW80560.1"/>
    <property type="molecule type" value="Genomic_DNA"/>
</dbReference>
<dbReference type="PANTHER" id="PTHR46344">
    <property type="entry name" value="OS02G0202900 PROTEIN"/>
    <property type="match status" value="1"/>
</dbReference>
<dbReference type="InterPro" id="IPR015915">
    <property type="entry name" value="Kelch-typ_b-propeller"/>
</dbReference>
<feature type="compositionally biased region" description="Low complexity" evidence="3">
    <location>
        <begin position="26"/>
        <end position="48"/>
    </location>
</feature>
<keyword evidence="2" id="KW-0677">Repeat</keyword>
<keyword evidence="5" id="KW-1185">Reference proteome</keyword>
<evidence type="ECO:0000256" key="2">
    <source>
        <dbReference type="ARBA" id="ARBA00022737"/>
    </source>
</evidence>
<organism evidence="4 5">
    <name type="scientific">Stylonychia lemnae</name>
    <name type="common">Ciliate</name>
    <dbReference type="NCBI Taxonomy" id="5949"/>
    <lineage>
        <taxon>Eukaryota</taxon>
        <taxon>Sar</taxon>
        <taxon>Alveolata</taxon>
        <taxon>Ciliophora</taxon>
        <taxon>Intramacronucleata</taxon>
        <taxon>Spirotrichea</taxon>
        <taxon>Stichotrichia</taxon>
        <taxon>Sporadotrichida</taxon>
        <taxon>Oxytrichidae</taxon>
        <taxon>Stylonychinae</taxon>
        <taxon>Stylonychia</taxon>
    </lineage>
</organism>
<dbReference type="InParanoid" id="A0A078AED2"/>
<dbReference type="OrthoDB" id="45365at2759"/>
<dbReference type="SUPFAM" id="SSF117281">
    <property type="entry name" value="Kelch motif"/>
    <property type="match status" value="1"/>
</dbReference>
<proteinExistence type="predicted"/>
<dbReference type="Gene3D" id="2.120.10.80">
    <property type="entry name" value="Kelch-type beta propeller"/>
    <property type="match status" value="1"/>
</dbReference>
<name>A0A078AED2_STYLE</name>
<dbReference type="Proteomes" id="UP000039865">
    <property type="component" value="Unassembled WGS sequence"/>
</dbReference>
<evidence type="ECO:0000313" key="4">
    <source>
        <dbReference type="EMBL" id="CDW80560.1"/>
    </source>
</evidence>
<keyword evidence="1" id="KW-0880">Kelch repeat</keyword>
<dbReference type="AlphaFoldDB" id="A0A078AED2"/>
<feature type="region of interest" description="Disordered" evidence="3">
    <location>
        <begin position="1"/>
        <end position="55"/>
    </location>
</feature>